<dbReference type="SUPFAM" id="SSF51445">
    <property type="entry name" value="(Trans)glycosidases"/>
    <property type="match status" value="1"/>
</dbReference>
<keyword evidence="3" id="KW-0378">Hydrolase</keyword>
<dbReference type="GO" id="GO:0016798">
    <property type="term" value="F:hydrolase activity, acting on glycosyl bonds"/>
    <property type="evidence" value="ECO:0007669"/>
    <property type="project" value="UniProtKB-KW"/>
</dbReference>
<dbReference type="InterPro" id="IPR017853">
    <property type="entry name" value="GH"/>
</dbReference>
<dbReference type="SUPFAM" id="SSF49344">
    <property type="entry name" value="CBD9-like"/>
    <property type="match status" value="1"/>
</dbReference>
<comment type="caution">
    <text evidence="3">The sequence shown here is derived from an EMBL/GenBank/DDBJ whole genome shotgun (WGS) entry which is preliminary data.</text>
</comment>
<dbReference type="Gene3D" id="3.20.20.80">
    <property type="entry name" value="Glycosidases"/>
    <property type="match status" value="1"/>
</dbReference>
<organism evidence="3 4">
    <name type="scientific">Natranaeroarchaeum aerophilus</name>
    <dbReference type="NCBI Taxonomy" id="2917711"/>
    <lineage>
        <taxon>Archaea</taxon>
        <taxon>Methanobacteriati</taxon>
        <taxon>Methanobacteriota</taxon>
        <taxon>Stenosarchaea group</taxon>
        <taxon>Halobacteria</taxon>
        <taxon>Halobacteriales</taxon>
        <taxon>Natronoarchaeaceae</taxon>
        <taxon>Natranaeroarchaeum</taxon>
    </lineage>
</organism>
<dbReference type="Pfam" id="PF00128">
    <property type="entry name" value="Alpha-amylase"/>
    <property type="match status" value="1"/>
</dbReference>
<dbReference type="Pfam" id="PF09985">
    <property type="entry name" value="Glucodextran_C"/>
    <property type="match status" value="1"/>
</dbReference>
<dbReference type="Gene3D" id="2.60.40.1190">
    <property type="match status" value="1"/>
</dbReference>
<reference evidence="3 4" key="1">
    <citation type="journal article" date="2022" name="Syst. Appl. Microbiol.">
        <title>Natronocalculus amylovorans gen. nov., sp. nov., and Natranaeroarchaeum aerophilus sp. nov., dominant culturable amylolytic natronoarchaea from hypersaline soda lakes in southwestern Siberia.</title>
        <authorList>
            <person name="Sorokin D.Y."/>
            <person name="Elcheninov A.G."/>
            <person name="Khizhniak T.V."/>
            <person name="Koenen M."/>
            <person name="Bale N.J."/>
            <person name="Damste J.S.S."/>
            <person name="Kublanov I.V."/>
        </authorList>
    </citation>
    <scope>NUCLEOTIDE SEQUENCE [LARGE SCALE GENOMIC DNA]</scope>
    <source>
        <strain evidence="3 4">AArc-St1-1</strain>
    </source>
</reference>
<accession>A0AAE3K4C3</accession>
<keyword evidence="4" id="KW-1185">Reference proteome</keyword>
<dbReference type="EMBL" id="JAKRVY010000002">
    <property type="protein sequence ID" value="MCL9813148.1"/>
    <property type="molecule type" value="Genomic_DNA"/>
</dbReference>
<evidence type="ECO:0000259" key="2">
    <source>
        <dbReference type="SMART" id="SM00642"/>
    </source>
</evidence>
<dbReference type="PANTHER" id="PTHR10357">
    <property type="entry name" value="ALPHA-AMYLASE FAMILY MEMBER"/>
    <property type="match status" value="1"/>
</dbReference>
<evidence type="ECO:0000256" key="1">
    <source>
        <dbReference type="SAM" id="MobiDB-lite"/>
    </source>
</evidence>
<dbReference type="SMART" id="SM00642">
    <property type="entry name" value="Aamy"/>
    <property type="match status" value="1"/>
</dbReference>
<dbReference type="Proteomes" id="UP001202674">
    <property type="component" value="Unassembled WGS sequence"/>
</dbReference>
<feature type="region of interest" description="Disordered" evidence="1">
    <location>
        <begin position="909"/>
        <end position="933"/>
    </location>
</feature>
<evidence type="ECO:0000313" key="4">
    <source>
        <dbReference type="Proteomes" id="UP001202674"/>
    </source>
</evidence>
<dbReference type="CDD" id="cd11313">
    <property type="entry name" value="AmyAc_arch_bac_AmyA"/>
    <property type="match status" value="1"/>
</dbReference>
<feature type="domain" description="Glycosyl hydrolase family 13 catalytic" evidence="2">
    <location>
        <begin position="247"/>
        <end position="581"/>
    </location>
</feature>
<feature type="compositionally biased region" description="Acidic residues" evidence="1">
    <location>
        <begin position="909"/>
        <end position="927"/>
    </location>
</feature>
<evidence type="ECO:0000313" key="3">
    <source>
        <dbReference type="EMBL" id="MCL9813148.1"/>
    </source>
</evidence>
<feature type="region of interest" description="Disordered" evidence="1">
    <location>
        <begin position="19"/>
        <end position="65"/>
    </location>
</feature>
<dbReference type="GO" id="GO:0005975">
    <property type="term" value="P:carbohydrate metabolic process"/>
    <property type="evidence" value="ECO:0007669"/>
    <property type="project" value="InterPro"/>
</dbReference>
<protein>
    <submittedName>
        <fullName evidence="3">Alpha-amylase family glycosyl hydrolase</fullName>
    </submittedName>
</protein>
<dbReference type="InterPro" id="IPR013783">
    <property type="entry name" value="Ig-like_fold"/>
</dbReference>
<sequence length="960" mass="106604">MQRRTFITSLAAITGAAATGVPAAADHTENRSELDLETDDGSHHPGPPRFTHTGRGFVNPNFDEENIRDDLAPRNPDGDAEYEWSVVDAPSGSSATPTDAAVAEFEPDVPGEYTLELDAPDGTHELTVRVFPEEDEDDPRPRVDLDAEVVEGQVLLSANAMAPDREDIIDEQVDVEFYVDDRDKDVLAGDGTVSASAITEPVRIHAVAVGDRHSVSDMIKLVPEGDELHVEHPYKAPDWVENSIIYSIFTRRFPEQQLEDGTIVGETPGFDDIADRLDHLDELGVDVLWMTPFVPTDRGYGTSEALGGPHGYHKTDYFDVDPDLGTMEDFENMVEEAHNRDIKVVFDLVINHASENHPFFQAALDPSHDQHEKYYDWFRWDEDGNREAYYGWDGIPNLDHENPEVRQWCLDVVDFWAPKVDGFRSDIAWGVPNHFWKEIYQRVTEYDSDFFMLDETLPYAEEFGAGGFDVHYDNHLHGALGAAAEGTAEEILEAYEDRFRNGAHPESLFMQYIENHDTDRYLEQHGFMAQLAAGTATFTLPGVPMIYYGQETGLTDWREPMNWGDFDENMLEFYQQLVDLRKSHPALQHRARVERIDYEADSDSTLAYARYDPETDRRVVVLLDFSDDSQTVRIGDYVESENLITGDDAGLDVNEQHDYIEVDVATGIVLEADEPTDFSLPGNVIAEFEQPEGTDFGPGNYTYPATEEIPEGEFDLAGVAIEETDETFRFEFEFHNEVSNPWDNDSGVSHQHIQVYLNDPDAEGGASEARTGVNAEFAAPYQHVLTAGPGEHTVYDADGDIVGEEGDYNYDPEEAPNTIVVEFEKHAIDYLPEAGMAVTVMSYDGYGDGGVRAVESEASEWQFGGAEHGTAPNVIDLLTAEDVDNEDALAYDEDSHAQLPYVALGDEEIDEEDGEGEDDDADDEDDGLPGFGVAAGAAGVAGGAVYAANRVLGAEENAEE</sequence>
<dbReference type="InterPro" id="IPR019248">
    <property type="entry name" value="Glucodextran_C"/>
</dbReference>
<gene>
    <name evidence="3" type="ORF">AArcSt11_05715</name>
</gene>
<dbReference type="AlphaFoldDB" id="A0AAE3K4C3"/>
<proteinExistence type="predicted"/>
<dbReference type="RefSeq" id="WP_250595367.1">
    <property type="nucleotide sequence ID" value="NZ_JAKRVY010000002.1"/>
</dbReference>
<dbReference type="InterPro" id="IPR006047">
    <property type="entry name" value="GH13_cat_dom"/>
</dbReference>
<dbReference type="Gene3D" id="2.60.40.10">
    <property type="entry name" value="Immunoglobulins"/>
    <property type="match status" value="1"/>
</dbReference>
<name>A0AAE3K4C3_9EURY</name>